<dbReference type="EMBL" id="LCDO01000025">
    <property type="protein sequence ID" value="KKS55581.1"/>
    <property type="molecule type" value="Genomic_DNA"/>
</dbReference>
<gene>
    <name evidence="3" type="ORF">UV20_C0025G0011</name>
</gene>
<dbReference type="GO" id="GO:0003700">
    <property type="term" value="F:DNA-binding transcription factor activity"/>
    <property type="evidence" value="ECO:0007669"/>
    <property type="project" value="TreeGrafter"/>
</dbReference>
<dbReference type="Gene3D" id="1.10.260.40">
    <property type="entry name" value="lambda repressor-like DNA-binding domains"/>
    <property type="match status" value="1"/>
</dbReference>
<dbReference type="SMART" id="SM00530">
    <property type="entry name" value="HTH_XRE"/>
    <property type="match status" value="1"/>
</dbReference>
<feature type="domain" description="HTH cro/C1-type" evidence="2">
    <location>
        <begin position="8"/>
        <end position="63"/>
    </location>
</feature>
<protein>
    <submittedName>
        <fullName evidence="3">Helix-turn-helix domain protein</fullName>
    </submittedName>
</protein>
<keyword evidence="1" id="KW-0238">DNA-binding</keyword>
<dbReference type="PANTHER" id="PTHR46797">
    <property type="entry name" value="HTH-TYPE TRANSCRIPTIONAL REGULATOR"/>
    <property type="match status" value="1"/>
</dbReference>
<accession>A0A0G1CA67</accession>
<evidence type="ECO:0000259" key="2">
    <source>
        <dbReference type="PROSITE" id="PS50943"/>
    </source>
</evidence>
<organism evidence="3 4">
    <name type="scientific">Candidatus Magasanikbacteria bacterium GW2011_GWA2_42_32</name>
    <dbReference type="NCBI Taxonomy" id="1619039"/>
    <lineage>
        <taxon>Bacteria</taxon>
        <taxon>Candidatus Magasanikiibacteriota</taxon>
    </lineage>
</organism>
<dbReference type="CDD" id="cd00093">
    <property type="entry name" value="HTH_XRE"/>
    <property type="match status" value="1"/>
</dbReference>
<dbReference type="InterPro" id="IPR001387">
    <property type="entry name" value="Cro/C1-type_HTH"/>
</dbReference>
<sequence length="65" mass="7124">MATISQNIKRIRAKQGLTQDDLAKQANIKYSTLTKIEGGVVTKPSVQTIQKIAKSLGVPMEELLK</sequence>
<proteinExistence type="predicted"/>
<dbReference type="InterPro" id="IPR010982">
    <property type="entry name" value="Lambda_DNA-bd_dom_sf"/>
</dbReference>
<dbReference type="Pfam" id="PF01381">
    <property type="entry name" value="HTH_3"/>
    <property type="match status" value="1"/>
</dbReference>
<evidence type="ECO:0000256" key="1">
    <source>
        <dbReference type="ARBA" id="ARBA00023125"/>
    </source>
</evidence>
<comment type="caution">
    <text evidence="3">The sequence shown here is derived from an EMBL/GenBank/DDBJ whole genome shotgun (WGS) entry which is preliminary data.</text>
</comment>
<dbReference type="AlphaFoldDB" id="A0A0G1CA67"/>
<evidence type="ECO:0000313" key="3">
    <source>
        <dbReference type="EMBL" id="KKS55581.1"/>
    </source>
</evidence>
<dbReference type="InterPro" id="IPR050807">
    <property type="entry name" value="TransReg_Diox_bact_type"/>
</dbReference>
<name>A0A0G1CA67_9BACT</name>
<dbReference type="GO" id="GO:0005829">
    <property type="term" value="C:cytosol"/>
    <property type="evidence" value="ECO:0007669"/>
    <property type="project" value="TreeGrafter"/>
</dbReference>
<dbReference type="PROSITE" id="PS50943">
    <property type="entry name" value="HTH_CROC1"/>
    <property type="match status" value="1"/>
</dbReference>
<dbReference type="PANTHER" id="PTHR46797:SF1">
    <property type="entry name" value="METHYLPHOSPHONATE SYNTHASE"/>
    <property type="match status" value="1"/>
</dbReference>
<reference evidence="3 4" key="1">
    <citation type="journal article" date="2015" name="Nature">
        <title>rRNA introns, odd ribosomes, and small enigmatic genomes across a large radiation of phyla.</title>
        <authorList>
            <person name="Brown C.T."/>
            <person name="Hug L.A."/>
            <person name="Thomas B.C."/>
            <person name="Sharon I."/>
            <person name="Castelle C.J."/>
            <person name="Singh A."/>
            <person name="Wilkins M.J."/>
            <person name="Williams K.H."/>
            <person name="Banfield J.F."/>
        </authorList>
    </citation>
    <scope>NUCLEOTIDE SEQUENCE [LARGE SCALE GENOMIC DNA]</scope>
</reference>
<dbReference type="Proteomes" id="UP000034837">
    <property type="component" value="Unassembled WGS sequence"/>
</dbReference>
<evidence type="ECO:0000313" key="4">
    <source>
        <dbReference type="Proteomes" id="UP000034837"/>
    </source>
</evidence>
<dbReference type="GO" id="GO:0003677">
    <property type="term" value="F:DNA binding"/>
    <property type="evidence" value="ECO:0007669"/>
    <property type="project" value="UniProtKB-KW"/>
</dbReference>
<dbReference type="SUPFAM" id="SSF47413">
    <property type="entry name" value="lambda repressor-like DNA-binding domains"/>
    <property type="match status" value="1"/>
</dbReference>